<protein>
    <submittedName>
        <fullName evidence="1">Uncharacterized protein</fullName>
    </submittedName>
</protein>
<dbReference type="OrthoDB" id="6280964at2759"/>
<proteinExistence type="predicted"/>
<evidence type="ECO:0000313" key="2">
    <source>
        <dbReference type="Proteomes" id="UP000699462"/>
    </source>
</evidence>
<keyword evidence="2" id="KW-1185">Reference proteome</keyword>
<organism evidence="1 2">
    <name type="scientific">Paragonimus westermani</name>
    <dbReference type="NCBI Taxonomy" id="34504"/>
    <lineage>
        <taxon>Eukaryota</taxon>
        <taxon>Metazoa</taxon>
        <taxon>Spiralia</taxon>
        <taxon>Lophotrochozoa</taxon>
        <taxon>Platyhelminthes</taxon>
        <taxon>Trematoda</taxon>
        <taxon>Digenea</taxon>
        <taxon>Plagiorchiida</taxon>
        <taxon>Troglotremata</taxon>
        <taxon>Troglotrematidae</taxon>
        <taxon>Paragonimus</taxon>
    </lineage>
</organism>
<name>A0A8T0D022_9TREM</name>
<gene>
    <name evidence="1" type="ORF">P879_09740</name>
</gene>
<evidence type="ECO:0000313" key="1">
    <source>
        <dbReference type="EMBL" id="KAF8560816.1"/>
    </source>
</evidence>
<comment type="caution">
    <text evidence="1">The sequence shown here is derived from an EMBL/GenBank/DDBJ whole genome shotgun (WGS) entry which is preliminary data.</text>
</comment>
<dbReference type="EMBL" id="JTDF01022217">
    <property type="protein sequence ID" value="KAF8560816.1"/>
    <property type="molecule type" value="Genomic_DNA"/>
</dbReference>
<sequence>MWVVAARPLEDLTLLRDTENARRELGKATCLLLNSALPSHVRKSRLFRIKYVEEVDIQNLERCLIAAANKVVAFNPSSSPRDIDLRPAQPSASLFLDVLSQVQSIVSCLIEVALAATDRADLAKLEQTDGNQCSIVAPDSPVSPVEFDQTQGETDAKPVYSMILMPVVLRERANTEPDATSSKQQRDYFRCVL</sequence>
<reference evidence="1 2" key="1">
    <citation type="submission" date="2019-07" db="EMBL/GenBank/DDBJ databases">
        <title>Annotation for the trematode Paragonimus westermani.</title>
        <authorList>
            <person name="Choi Y.-J."/>
        </authorList>
    </citation>
    <scope>NUCLEOTIDE SEQUENCE [LARGE SCALE GENOMIC DNA]</scope>
    <source>
        <strain evidence="1">180907_Pwestermani</strain>
    </source>
</reference>
<dbReference type="Proteomes" id="UP000699462">
    <property type="component" value="Unassembled WGS sequence"/>
</dbReference>
<accession>A0A8T0D022</accession>
<dbReference type="AlphaFoldDB" id="A0A8T0D022"/>